<evidence type="ECO:0000313" key="5">
    <source>
        <dbReference type="Proteomes" id="UP000186817"/>
    </source>
</evidence>
<feature type="compositionally biased region" description="Pro residues" evidence="2">
    <location>
        <begin position="218"/>
        <end position="229"/>
    </location>
</feature>
<feature type="domain" description="EF-hand" evidence="3">
    <location>
        <begin position="575"/>
        <end position="610"/>
    </location>
</feature>
<dbReference type="SUPFAM" id="SSF47473">
    <property type="entry name" value="EF-hand"/>
    <property type="match status" value="1"/>
</dbReference>
<dbReference type="OMA" id="THSFRES"/>
<dbReference type="PANTHER" id="PTHR13037:SF24">
    <property type="entry name" value="POLYCOMB PROTEIN PCL-RELATED"/>
    <property type="match status" value="1"/>
</dbReference>
<dbReference type="GO" id="GO:0005509">
    <property type="term" value="F:calcium ion binding"/>
    <property type="evidence" value="ECO:0007669"/>
    <property type="project" value="InterPro"/>
</dbReference>
<dbReference type="Gene3D" id="1.10.238.10">
    <property type="entry name" value="EF-hand"/>
    <property type="match status" value="1"/>
</dbReference>
<dbReference type="AlphaFoldDB" id="A0A1Q9DXZ9"/>
<sequence length="690" mass="74963">MAASGPDDVTDLDHDDNDGEEEEAGEESLLTHPPPEPEEDSASVASSDIPPWDKPVTKKPETNLPTVWQAPHPPEPPEAEDDAASAASSEIPPWEKTKKPATKKKTWRPRIQAAWQLWVAERNGRFSFSTAEAVTEEEEDEEAESAQIEAESSALQAEEEDEEAEAEEEDEDAEAESTALQAEEEHEEAEPESTALQAEEEDEEAEAESTALQSTNPAPEPKPANPAPEPKSTDPPAEPKPANPAPEPKSTNPAPEAKPANPAPEPKSTNPPSWPKPPLPSPPAEPKSTDPPSQPKPDNPPPKPPGLHNPKAATKSPHPPSPKSSNPLQTTAQAGSQWVVPRCEVVRRLMQESPAVCDVLLRQGADAAAFDAILTVQLHPRLAELVGLAHVVEPGKDAVPNDDVLGILQTEGEREEDKAAGLALQLPWKRFPSSMRELEELVAGMVHRDMTCRPSATAALNHAWFTTSDNDEGLPAETISALVGSSAAECLREQVVYELAFKNNLKELRCLYAELQEMDGNNRGKVPKEVALPLFARHNVRAGSAHAYAEHTADANGEVEYLSVAKEILKIKERYTVQFLQDLFQELDTDSQGRLSTVQVRQLLSSSAVEKLGCTSLGLLANGKDGAQALSQCDGDDMEEIFDEVPFDGEGFVSFRTFRDTMLADGRIARRSRVEQYICAPECPMLCTTM</sequence>
<dbReference type="OrthoDB" id="615426at2759"/>
<dbReference type="PROSITE" id="PS50222">
    <property type="entry name" value="EF_HAND_2"/>
    <property type="match status" value="2"/>
</dbReference>
<dbReference type="InterPro" id="IPR002048">
    <property type="entry name" value="EF_hand_dom"/>
</dbReference>
<comment type="caution">
    <text evidence="4">The sequence shown here is derived from an EMBL/GenBank/DDBJ whole genome shotgun (WGS) entry which is preliminary data.</text>
</comment>
<evidence type="ECO:0000256" key="1">
    <source>
        <dbReference type="ARBA" id="ARBA00022581"/>
    </source>
</evidence>
<feature type="compositionally biased region" description="Pro residues" evidence="2">
    <location>
        <begin position="272"/>
        <end position="285"/>
    </location>
</feature>
<dbReference type="InterPro" id="IPR011992">
    <property type="entry name" value="EF-hand-dom_pair"/>
</dbReference>
<proteinExistence type="predicted"/>
<feature type="compositionally biased region" description="Low complexity" evidence="2">
    <location>
        <begin position="248"/>
        <end position="271"/>
    </location>
</feature>
<feature type="region of interest" description="Disordered" evidence="2">
    <location>
        <begin position="1"/>
        <end position="108"/>
    </location>
</feature>
<evidence type="ECO:0000313" key="4">
    <source>
        <dbReference type="EMBL" id="OLQ00061.1"/>
    </source>
</evidence>
<keyword evidence="1" id="KW-0945">Host-virus interaction</keyword>
<feature type="compositionally biased region" description="Pro residues" evidence="2">
    <location>
        <begin position="236"/>
        <end position="247"/>
    </location>
</feature>
<feature type="compositionally biased region" description="Acidic residues" evidence="2">
    <location>
        <begin position="182"/>
        <end position="191"/>
    </location>
</feature>
<evidence type="ECO:0000256" key="2">
    <source>
        <dbReference type="SAM" id="MobiDB-lite"/>
    </source>
</evidence>
<feature type="compositionally biased region" description="Low complexity" evidence="2">
    <location>
        <begin position="145"/>
        <end position="156"/>
    </location>
</feature>
<gene>
    <name evidence="4" type="ORF">AK812_SmicGene17328</name>
</gene>
<keyword evidence="5" id="KW-1185">Reference proteome</keyword>
<feature type="domain" description="EF-hand" evidence="3">
    <location>
        <begin position="633"/>
        <end position="668"/>
    </location>
</feature>
<feature type="region of interest" description="Disordered" evidence="2">
    <location>
        <begin position="129"/>
        <end position="336"/>
    </location>
</feature>
<evidence type="ECO:0000259" key="3">
    <source>
        <dbReference type="PROSITE" id="PS50222"/>
    </source>
</evidence>
<organism evidence="4 5">
    <name type="scientific">Symbiodinium microadriaticum</name>
    <name type="common">Dinoflagellate</name>
    <name type="synonym">Zooxanthella microadriatica</name>
    <dbReference type="NCBI Taxonomy" id="2951"/>
    <lineage>
        <taxon>Eukaryota</taxon>
        <taxon>Sar</taxon>
        <taxon>Alveolata</taxon>
        <taxon>Dinophyceae</taxon>
        <taxon>Suessiales</taxon>
        <taxon>Symbiodiniaceae</taxon>
        <taxon>Symbiodinium</taxon>
    </lineage>
</organism>
<feature type="compositionally biased region" description="Pro residues" evidence="2">
    <location>
        <begin position="292"/>
        <end position="307"/>
    </location>
</feature>
<feature type="compositionally biased region" description="Basic residues" evidence="2">
    <location>
        <begin position="99"/>
        <end position="108"/>
    </location>
</feature>
<accession>A0A1Q9DXZ9</accession>
<name>A0A1Q9DXZ9_SYMMI</name>
<feature type="compositionally biased region" description="Acidic residues" evidence="2">
    <location>
        <begin position="134"/>
        <end position="144"/>
    </location>
</feature>
<feature type="compositionally biased region" description="Acidic residues" evidence="2">
    <location>
        <begin position="157"/>
        <end position="175"/>
    </location>
</feature>
<reference evidence="4 5" key="1">
    <citation type="submission" date="2016-02" db="EMBL/GenBank/DDBJ databases">
        <title>Genome analysis of coral dinoflagellate symbionts highlights evolutionary adaptations to a symbiotic lifestyle.</title>
        <authorList>
            <person name="Aranda M."/>
            <person name="Li Y."/>
            <person name="Liew Y.J."/>
            <person name="Baumgarten S."/>
            <person name="Simakov O."/>
            <person name="Wilson M."/>
            <person name="Piel J."/>
            <person name="Ashoor H."/>
            <person name="Bougouffa S."/>
            <person name="Bajic V.B."/>
            <person name="Ryu T."/>
            <person name="Ravasi T."/>
            <person name="Bayer T."/>
            <person name="Micklem G."/>
            <person name="Kim H."/>
            <person name="Bhak J."/>
            <person name="Lajeunesse T.C."/>
            <person name="Voolstra C.R."/>
        </authorList>
    </citation>
    <scope>NUCLEOTIDE SEQUENCE [LARGE SCALE GENOMIC DNA]</scope>
    <source>
        <strain evidence="4 5">CCMP2467</strain>
    </source>
</reference>
<feature type="compositionally biased region" description="Acidic residues" evidence="2">
    <location>
        <begin position="8"/>
        <end position="26"/>
    </location>
</feature>
<protein>
    <recommendedName>
        <fullName evidence="3">EF-hand domain-containing protein</fullName>
    </recommendedName>
</protein>
<dbReference type="EMBL" id="LSRX01000341">
    <property type="protein sequence ID" value="OLQ00061.1"/>
    <property type="molecule type" value="Genomic_DNA"/>
</dbReference>
<dbReference type="PANTHER" id="PTHR13037">
    <property type="entry name" value="FORMIN"/>
    <property type="match status" value="1"/>
</dbReference>
<dbReference type="Proteomes" id="UP000186817">
    <property type="component" value="Unassembled WGS sequence"/>
</dbReference>
<feature type="compositionally biased region" description="Acidic residues" evidence="2">
    <location>
        <begin position="198"/>
        <end position="207"/>
    </location>
</feature>